<dbReference type="GO" id="GO:0015093">
    <property type="term" value="F:ferrous iron transmembrane transporter activity"/>
    <property type="evidence" value="ECO:0007669"/>
    <property type="project" value="TreeGrafter"/>
</dbReference>
<feature type="transmembrane region" description="Helical" evidence="7">
    <location>
        <begin position="22"/>
        <end position="40"/>
    </location>
</feature>
<feature type="transmembrane region" description="Helical" evidence="7">
    <location>
        <begin position="193"/>
        <end position="213"/>
    </location>
</feature>
<feature type="transmembrane region" description="Helical" evidence="7">
    <location>
        <begin position="161"/>
        <end position="181"/>
    </location>
</feature>
<evidence type="ECO:0000256" key="6">
    <source>
        <dbReference type="ARBA" id="ARBA00023136"/>
    </source>
</evidence>
<evidence type="ECO:0000256" key="7">
    <source>
        <dbReference type="SAM" id="Phobius"/>
    </source>
</evidence>
<keyword evidence="4 7" id="KW-0812">Transmembrane</keyword>
<dbReference type="Proteomes" id="UP000247772">
    <property type="component" value="Unassembled WGS sequence"/>
</dbReference>
<comment type="similarity">
    <text evidence="2">Belongs to the cation diffusion facilitator (CDF) transporter (TC 2.A.4) family.</text>
</comment>
<evidence type="ECO:0000313" key="12">
    <source>
        <dbReference type="Proteomes" id="UP000533533"/>
    </source>
</evidence>
<dbReference type="PANTHER" id="PTHR43840">
    <property type="entry name" value="MITOCHONDRIAL METAL TRANSPORTER 1-RELATED"/>
    <property type="match status" value="1"/>
</dbReference>
<dbReference type="NCBIfam" id="TIGR01297">
    <property type="entry name" value="CDF"/>
    <property type="match status" value="1"/>
</dbReference>
<proteinExistence type="inferred from homology"/>
<dbReference type="GO" id="GO:0005886">
    <property type="term" value="C:plasma membrane"/>
    <property type="evidence" value="ECO:0007669"/>
    <property type="project" value="TreeGrafter"/>
</dbReference>
<dbReference type="SUPFAM" id="SSF161111">
    <property type="entry name" value="Cation efflux protein transmembrane domain-like"/>
    <property type="match status" value="1"/>
</dbReference>
<dbReference type="GO" id="GO:0015341">
    <property type="term" value="F:zinc efflux antiporter activity"/>
    <property type="evidence" value="ECO:0007669"/>
    <property type="project" value="TreeGrafter"/>
</dbReference>
<name>A0A2U1ACT6_9BURK</name>
<organism evidence="10 11">
    <name type="scientific">Paraburkholderia silvatlantica</name>
    <dbReference type="NCBI Taxonomy" id="321895"/>
    <lineage>
        <taxon>Bacteria</taxon>
        <taxon>Pseudomonadati</taxon>
        <taxon>Pseudomonadota</taxon>
        <taxon>Betaproteobacteria</taxon>
        <taxon>Burkholderiales</taxon>
        <taxon>Burkholderiaceae</taxon>
        <taxon>Paraburkholderia</taxon>
    </lineage>
</organism>
<dbReference type="InterPro" id="IPR002524">
    <property type="entry name" value="Cation_efflux"/>
</dbReference>
<dbReference type="GO" id="GO:0006882">
    <property type="term" value="P:intracellular zinc ion homeostasis"/>
    <property type="evidence" value="ECO:0007669"/>
    <property type="project" value="TreeGrafter"/>
</dbReference>
<dbReference type="InterPro" id="IPR027469">
    <property type="entry name" value="Cation_efflux_TMD_sf"/>
</dbReference>
<feature type="transmembrane region" description="Helical" evidence="7">
    <location>
        <begin position="46"/>
        <end position="70"/>
    </location>
</feature>
<reference evidence="10 11" key="1">
    <citation type="submission" date="2018-06" db="EMBL/GenBank/DDBJ databases">
        <title>Genomic Encyclopedia of Type Strains, Phase IV (KMG-V): Genome sequencing to study the core and pangenomes of soil and plant-associated prokaryotes.</title>
        <authorList>
            <person name="Whitman W."/>
        </authorList>
    </citation>
    <scope>NUCLEOTIDE SEQUENCE [LARGE SCALE GENOMIC DNA]</scope>
    <source>
        <strain evidence="10 11">SRCL-318</strain>
        <strain evidence="9 12">SRMrh-85</strain>
    </source>
</reference>
<evidence type="ECO:0000256" key="1">
    <source>
        <dbReference type="ARBA" id="ARBA00004141"/>
    </source>
</evidence>
<dbReference type="RefSeq" id="WP_110384698.1">
    <property type="nucleotide sequence ID" value="NZ_JACHVZ010000001.1"/>
</dbReference>
<dbReference type="InterPro" id="IPR050291">
    <property type="entry name" value="CDF_Transporter"/>
</dbReference>
<dbReference type="Proteomes" id="UP000533533">
    <property type="component" value="Unassembled WGS sequence"/>
</dbReference>
<gene>
    <name evidence="10" type="ORF">C7410_101189</name>
    <name evidence="9" type="ORF">FHX59_000265</name>
</gene>
<evidence type="ECO:0000256" key="3">
    <source>
        <dbReference type="ARBA" id="ARBA00022448"/>
    </source>
</evidence>
<dbReference type="EMBL" id="JACHVZ010000001">
    <property type="protein sequence ID" value="MBB2925859.1"/>
    <property type="molecule type" value="Genomic_DNA"/>
</dbReference>
<dbReference type="GO" id="GO:0015086">
    <property type="term" value="F:cadmium ion transmembrane transporter activity"/>
    <property type="evidence" value="ECO:0007669"/>
    <property type="project" value="TreeGrafter"/>
</dbReference>
<evidence type="ECO:0000256" key="5">
    <source>
        <dbReference type="ARBA" id="ARBA00022989"/>
    </source>
</evidence>
<dbReference type="Pfam" id="PF01545">
    <property type="entry name" value="Cation_efflux"/>
    <property type="match status" value="1"/>
</dbReference>
<evidence type="ECO:0000256" key="2">
    <source>
        <dbReference type="ARBA" id="ARBA00008114"/>
    </source>
</evidence>
<dbReference type="AlphaFoldDB" id="A0A2U1ACT6"/>
<feature type="transmembrane region" description="Helical" evidence="7">
    <location>
        <begin position="82"/>
        <end position="106"/>
    </location>
</feature>
<sequence>MPISYALRKAQLAAVEQRAMKISIYVVCLGFAANVGYGFIVQSDTLLLTAIFYLLNLVSSALGLLAATVISRPATTRFEYGYWFLEPLVNGINGLMMLLVCVYGFVNGLEGIRSGGHVVDAHGVILISVASCVICFAMVVYKKRAAAQINSKLLKTDGWKWIMKFSFSAATLLGFFVYSLLPENFQDLWARYVDSAMTAGLSLIFLSAPVKIVRTSFAELLHMSPEENNPRAEIEKALSKLERELGILRHHTHVIQAGRRNFVEVSVLVGAASALNDLASQDRLRERIWETLSANPLENRLTVQITADPRWEDGRQPG</sequence>
<dbReference type="PANTHER" id="PTHR43840:SF15">
    <property type="entry name" value="MITOCHONDRIAL METAL TRANSPORTER 1-RELATED"/>
    <property type="match status" value="1"/>
</dbReference>
<comment type="caution">
    <text evidence="10">The sequence shown here is derived from an EMBL/GenBank/DDBJ whole genome shotgun (WGS) entry which is preliminary data.</text>
</comment>
<dbReference type="OrthoDB" id="2388015at2"/>
<keyword evidence="3" id="KW-0813">Transport</keyword>
<accession>A0A2U1ACT6</accession>
<evidence type="ECO:0000313" key="9">
    <source>
        <dbReference type="EMBL" id="MBB2925859.1"/>
    </source>
</evidence>
<evidence type="ECO:0000313" key="10">
    <source>
        <dbReference type="EMBL" id="PYE27857.1"/>
    </source>
</evidence>
<comment type="subcellular location">
    <subcellularLocation>
        <location evidence="1">Membrane</location>
        <topology evidence="1">Multi-pass membrane protein</topology>
    </subcellularLocation>
</comment>
<dbReference type="InterPro" id="IPR058533">
    <property type="entry name" value="Cation_efflux_TM"/>
</dbReference>
<dbReference type="EMBL" id="QJSQ01000001">
    <property type="protein sequence ID" value="PYE27857.1"/>
    <property type="molecule type" value="Genomic_DNA"/>
</dbReference>
<feature type="transmembrane region" description="Helical" evidence="7">
    <location>
        <begin position="121"/>
        <end position="141"/>
    </location>
</feature>
<keyword evidence="5 7" id="KW-1133">Transmembrane helix</keyword>
<protein>
    <submittedName>
        <fullName evidence="10">Cation diffusion facilitator family transporter</fullName>
    </submittedName>
</protein>
<evidence type="ECO:0000259" key="8">
    <source>
        <dbReference type="Pfam" id="PF01545"/>
    </source>
</evidence>
<dbReference type="Gene3D" id="1.20.1510.10">
    <property type="entry name" value="Cation efflux protein transmembrane domain"/>
    <property type="match status" value="1"/>
</dbReference>
<keyword evidence="12" id="KW-1185">Reference proteome</keyword>
<evidence type="ECO:0000313" key="11">
    <source>
        <dbReference type="Proteomes" id="UP000247772"/>
    </source>
</evidence>
<evidence type="ECO:0000256" key="4">
    <source>
        <dbReference type="ARBA" id="ARBA00022692"/>
    </source>
</evidence>
<keyword evidence="6 7" id="KW-0472">Membrane</keyword>
<feature type="domain" description="Cation efflux protein transmembrane" evidence="8">
    <location>
        <begin position="21"/>
        <end position="221"/>
    </location>
</feature>